<dbReference type="GO" id="GO:0046872">
    <property type="term" value="F:metal ion binding"/>
    <property type="evidence" value="ECO:0007669"/>
    <property type="project" value="UniProtKB-KW"/>
</dbReference>
<dbReference type="AlphaFoldDB" id="A0A132AH41"/>
<dbReference type="EMBL" id="JXLN01014190">
    <property type="protein sequence ID" value="KPM09875.1"/>
    <property type="molecule type" value="Genomic_DNA"/>
</dbReference>
<comment type="caution">
    <text evidence="6">The sequence shown here is derived from an EMBL/GenBank/DDBJ whole genome shotgun (WGS) entry which is preliminary data.</text>
</comment>
<dbReference type="SUPFAM" id="SSF51197">
    <property type="entry name" value="Clavaminate synthase-like"/>
    <property type="match status" value="2"/>
</dbReference>
<dbReference type="OrthoDB" id="445007at2759"/>
<comment type="similarity">
    <text evidence="4">Belongs to the PhyH family. PHYHD1 subfamily.</text>
</comment>
<organism evidence="6 7">
    <name type="scientific">Sarcoptes scabiei</name>
    <name type="common">Itch mite</name>
    <name type="synonym">Acarus scabiei</name>
    <dbReference type="NCBI Taxonomy" id="52283"/>
    <lineage>
        <taxon>Eukaryota</taxon>
        <taxon>Metazoa</taxon>
        <taxon>Ecdysozoa</taxon>
        <taxon>Arthropoda</taxon>
        <taxon>Chelicerata</taxon>
        <taxon>Arachnida</taxon>
        <taxon>Acari</taxon>
        <taxon>Acariformes</taxon>
        <taxon>Sarcoptiformes</taxon>
        <taxon>Astigmata</taxon>
        <taxon>Psoroptidia</taxon>
        <taxon>Sarcoptoidea</taxon>
        <taxon>Sarcoptidae</taxon>
        <taxon>Sarcoptinae</taxon>
        <taxon>Sarcoptes</taxon>
    </lineage>
</organism>
<dbReference type="Gene3D" id="2.60.120.620">
    <property type="entry name" value="q2cbj1_9rhob like domain"/>
    <property type="match status" value="3"/>
</dbReference>
<evidence type="ECO:0000256" key="1">
    <source>
        <dbReference type="ARBA" id="ARBA00001962"/>
    </source>
</evidence>
<gene>
    <name evidence="6" type="ORF">QR98_0084210</name>
</gene>
<dbReference type="InterPro" id="IPR008775">
    <property type="entry name" value="Phytyl_CoA_dOase-like"/>
</dbReference>
<evidence type="ECO:0000256" key="2">
    <source>
        <dbReference type="ARBA" id="ARBA00022723"/>
    </source>
</evidence>
<evidence type="ECO:0000256" key="3">
    <source>
        <dbReference type="ARBA" id="ARBA00023004"/>
    </source>
</evidence>
<evidence type="ECO:0000313" key="6">
    <source>
        <dbReference type="EMBL" id="KPM09875.1"/>
    </source>
</evidence>
<reference evidence="6 7" key="1">
    <citation type="journal article" date="2015" name="Parasit. Vectors">
        <title>Draft genome of the scabies mite.</title>
        <authorList>
            <person name="Rider S.D.Jr."/>
            <person name="Morgan M.S."/>
            <person name="Arlian L.G."/>
        </authorList>
    </citation>
    <scope>NUCLEOTIDE SEQUENCE [LARGE SCALE GENOMIC DNA]</scope>
    <source>
        <strain evidence="6">Arlian Lab</strain>
    </source>
</reference>
<keyword evidence="3" id="KW-0408">Iron</keyword>
<keyword evidence="6" id="KW-0560">Oxidoreductase</keyword>
<evidence type="ECO:0000256" key="5">
    <source>
        <dbReference type="SAM" id="MobiDB-lite"/>
    </source>
</evidence>
<protein>
    <submittedName>
        <fullName evidence="6">Phytanoyl-CoA dioxygenase domain-containing protein 1-like protein</fullName>
    </submittedName>
</protein>
<feature type="compositionally biased region" description="Low complexity" evidence="5">
    <location>
        <begin position="217"/>
        <end position="234"/>
    </location>
</feature>
<comment type="cofactor">
    <cofactor evidence="1">
        <name>Fe cation</name>
        <dbReference type="ChEBI" id="CHEBI:24875"/>
    </cofactor>
</comment>
<dbReference type="Proteomes" id="UP000616769">
    <property type="component" value="Unassembled WGS sequence"/>
</dbReference>
<dbReference type="VEuPathDB" id="VectorBase:SSCA002631"/>
<dbReference type="PANTHER" id="PTHR20883:SF15">
    <property type="entry name" value="PHYTANOYL-COA DIOXYGENASE DOMAIN-CONTAINING PROTEIN 1"/>
    <property type="match status" value="1"/>
</dbReference>
<name>A0A132AH41_SARSC</name>
<keyword evidence="2" id="KW-0479">Metal-binding</keyword>
<evidence type="ECO:0000313" key="7">
    <source>
        <dbReference type="Proteomes" id="UP000616769"/>
    </source>
</evidence>
<dbReference type="GO" id="GO:0051213">
    <property type="term" value="F:dioxygenase activity"/>
    <property type="evidence" value="ECO:0007669"/>
    <property type="project" value="UniProtKB-KW"/>
</dbReference>
<evidence type="ECO:0000256" key="4">
    <source>
        <dbReference type="ARBA" id="ARBA00038356"/>
    </source>
</evidence>
<feature type="region of interest" description="Disordered" evidence="5">
    <location>
        <begin position="217"/>
        <end position="237"/>
    </location>
</feature>
<sequence length="451" mass="52339">MIDFEEVARRFDQDGYALIENFIPLEWIERLKKEIDSLMKSFDCSKESATIFEAGNEQCATKYFLESSDKIRYFLEKDAWNQEKNCLMVPKEQSLNKIGHAMHWYNETFRQFTFQQCFQTLSKSLGLIDPLIVQSLIIFKNPRIGSAVPDHQDATYLYSTPDPKIVGFWIPLEDATERNGCLQFIPGSHRIYPLQSRWIRSKDSSGTIRMEYINCSSSLPSSSSSLKANDSNNLNDEDEKFNNANSIDFEKENRFKLVPAKKGSCILIDGLVIHRSDPNVSDQPRPAYTFHCFDQAEKFDRDGYVLIEDIFPLEWIDRLRKEIDTILEHYDCSKACEAIFDPQCKDSRALEYFFQANDKVSLVIDPKQLKMVPAKKGSCIVFSDLLVHCSGPNGTNQSRPAYIFNVFDQGREVEQIDGKDNKIIKQRERKWDPLNWMQPTDQFAFQHLYSF</sequence>
<dbReference type="PANTHER" id="PTHR20883">
    <property type="entry name" value="PHYTANOYL-COA DIOXYGENASE DOMAIN CONTAINING 1"/>
    <property type="match status" value="1"/>
</dbReference>
<keyword evidence="6" id="KW-0223">Dioxygenase</keyword>
<dbReference type="Pfam" id="PF05721">
    <property type="entry name" value="PhyH"/>
    <property type="match status" value="2"/>
</dbReference>
<accession>A0A132AH41</accession>
<proteinExistence type="inferred from homology"/>